<sequence length="117" mass="13386">MLYKLLLVLLAENDVNVLNKKCFHRTIRKRNRNQKTANETKRRKTIQESEGESLGGREKKRAPVSQTALRKFQSVPSSSGENGESSLRMYRLALSIEQILMLSSAIWCVIKSYISLT</sequence>
<proteinExistence type="predicted"/>
<feature type="compositionally biased region" description="Polar residues" evidence="1">
    <location>
        <begin position="64"/>
        <end position="84"/>
    </location>
</feature>
<feature type="region of interest" description="Disordered" evidence="1">
    <location>
        <begin position="29"/>
        <end position="84"/>
    </location>
</feature>
<evidence type="ECO:0000256" key="1">
    <source>
        <dbReference type="SAM" id="MobiDB-lite"/>
    </source>
</evidence>
<dbReference type="AlphaFoldDB" id="A0A4Y2AJI2"/>
<gene>
    <name evidence="2" type="ORF">AVEN_28952_1</name>
</gene>
<evidence type="ECO:0000313" key="2">
    <source>
        <dbReference type="EMBL" id="GBL79900.1"/>
    </source>
</evidence>
<reference evidence="2 3" key="1">
    <citation type="journal article" date="2019" name="Sci. Rep.">
        <title>Orb-weaving spider Araneus ventricosus genome elucidates the spidroin gene catalogue.</title>
        <authorList>
            <person name="Kono N."/>
            <person name="Nakamura H."/>
            <person name="Ohtoshi R."/>
            <person name="Moran D.A.P."/>
            <person name="Shinohara A."/>
            <person name="Yoshida Y."/>
            <person name="Fujiwara M."/>
            <person name="Mori M."/>
            <person name="Tomita M."/>
            <person name="Arakawa K."/>
        </authorList>
    </citation>
    <scope>NUCLEOTIDE SEQUENCE [LARGE SCALE GENOMIC DNA]</scope>
</reference>
<organism evidence="2 3">
    <name type="scientific">Araneus ventricosus</name>
    <name type="common">Orbweaver spider</name>
    <name type="synonym">Epeira ventricosa</name>
    <dbReference type="NCBI Taxonomy" id="182803"/>
    <lineage>
        <taxon>Eukaryota</taxon>
        <taxon>Metazoa</taxon>
        <taxon>Ecdysozoa</taxon>
        <taxon>Arthropoda</taxon>
        <taxon>Chelicerata</taxon>
        <taxon>Arachnida</taxon>
        <taxon>Araneae</taxon>
        <taxon>Araneomorphae</taxon>
        <taxon>Entelegynae</taxon>
        <taxon>Araneoidea</taxon>
        <taxon>Araneidae</taxon>
        <taxon>Araneus</taxon>
    </lineage>
</organism>
<dbReference type="EMBL" id="BGPR01000020">
    <property type="protein sequence ID" value="GBL79900.1"/>
    <property type="molecule type" value="Genomic_DNA"/>
</dbReference>
<dbReference type="Proteomes" id="UP000499080">
    <property type="component" value="Unassembled WGS sequence"/>
</dbReference>
<protein>
    <submittedName>
        <fullName evidence="2">Uncharacterized protein</fullName>
    </submittedName>
</protein>
<name>A0A4Y2AJI2_ARAVE</name>
<comment type="caution">
    <text evidence="2">The sequence shown here is derived from an EMBL/GenBank/DDBJ whole genome shotgun (WGS) entry which is preliminary data.</text>
</comment>
<accession>A0A4Y2AJI2</accession>
<keyword evidence="3" id="KW-1185">Reference proteome</keyword>
<evidence type="ECO:0000313" key="3">
    <source>
        <dbReference type="Proteomes" id="UP000499080"/>
    </source>
</evidence>